<dbReference type="PANTHER" id="PTHR30535:SF4">
    <property type="entry name" value="HEMIN-BINDING PERIPLASMIC PROTEIN HMUT"/>
    <property type="match status" value="1"/>
</dbReference>
<dbReference type="PANTHER" id="PTHR30535">
    <property type="entry name" value="VITAMIN B12-BINDING PROTEIN"/>
    <property type="match status" value="1"/>
</dbReference>
<evidence type="ECO:0000313" key="4">
    <source>
        <dbReference type="EMBL" id="MEU8140218.1"/>
    </source>
</evidence>
<dbReference type="Gene3D" id="3.40.50.1980">
    <property type="entry name" value="Nitrogenase molybdenum iron protein domain"/>
    <property type="match status" value="2"/>
</dbReference>
<sequence>MARSPAPVGRRSVRTVLASCVIAVAVAVSGCAADSSGGTQRDARAVPTDDQRLDVLPGDAPAPRLPITLTDASGARVEVADATRIVPLNGALAEIVFTLGLGSRVVARDVSATFPEAAALPVVTNAHDVSPEQVLAQHPTVILADGESGPPEAIDQLRSAGVPVVVFEAVWTLGGVEGRIAKVAEALGVPDRGTALVDRTHREIEAARALVPAGVKAPRIAFLYVRGGHGVQLIGGDGAGSDDIIETVGGVDVGTELGLRKYTPITSEALVGGRPDVFLLMTHGLESIGGMPGLRKMPGLAQTPAGRESRVITVEDGVVLNFGPRTATVIRALVELLYTGPDALWADAGAQAAAARPAHDMAKSTGRGGI</sequence>
<dbReference type="SUPFAM" id="SSF53807">
    <property type="entry name" value="Helical backbone' metal receptor"/>
    <property type="match status" value="1"/>
</dbReference>
<gene>
    <name evidence="4" type="ORF">AB0C36_42895</name>
</gene>
<feature type="signal peptide" evidence="2">
    <location>
        <begin position="1"/>
        <end position="32"/>
    </location>
</feature>
<organism evidence="4 5">
    <name type="scientific">Streptodolium elevatio</name>
    <dbReference type="NCBI Taxonomy" id="3157996"/>
    <lineage>
        <taxon>Bacteria</taxon>
        <taxon>Bacillati</taxon>
        <taxon>Actinomycetota</taxon>
        <taxon>Actinomycetes</taxon>
        <taxon>Kitasatosporales</taxon>
        <taxon>Streptomycetaceae</taxon>
        <taxon>Streptodolium</taxon>
    </lineage>
</organism>
<proteinExistence type="inferred from homology"/>
<dbReference type="Pfam" id="PF01497">
    <property type="entry name" value="Peripla_BP_2"/>
    <property type="match status" value="1"/>
</dbReference>
<comment type="similarity">
    <text evidence="1">Belongs to the bacterial solute-binding protein 8 family.</text>
</comment>
<keyword evidence="2" id="KW-0732">Signal</keyword>
<dbReference type="PROSITE" id="PS50983">
    <property type="entry name" value="FE_B12_PBP"/>
    <property type="match status" value="1"/>
</dbReference>
<comment type="caution">
    <text evidence="4">The sequence shown here is derived from an EMBL/GenBank/DDBJ whole genome shotgun (WGS) entry which is preliminary data.</text>
</comment>
<accession>A0ABV3DWW1</accession>
<feature type="domain" description="Fe/B12 periplasmic-binding" evidence="3">
    <location>
        <begin position="84"/>
        <end position="341"/>
    </location>
</feature>
<evidence type="ECO:0000256" key="1">
    <source>
        <dbReference type="ARBA" id="ARBA00008814"/>
    </source>
</evidence>
<keyword evidence="5" id="KW-1185">Reference proteome</keyword>
<feature type="chain" id="PRO_5046200257" evidence="2">
    <location>
        <begin position="33"/>
        <end position="370"/>
    </location>
</feature>
<protein>
    <submittedName>
        <fullName evidence="4">ABC transporter substrate-binding protein</fullName>
    </submittedName>
</protein>
<dbReference type="InterPro" id="IPR050902">
    <property type="entry name" value="ABC_Transporter_SBP"/>
</dbReference>
<name>A0ABV3DWW1_9ACTN</name>
<reference evidence="4 5" key="1">
    <citation type="submission" date="2024-06" db="EMBL/GenBank/DDBJ databases">
        <title>The Natural Products Discovery Center: Release of the First 8490 Sequenced Strains for Exploring Actinobacteria Biosynthetic Diversity.</title>
        <authorList>
            <person name="Kalkreuter E."/>
            <person name="Kautsar S.A."/>
            <person name="Yang D."/>
            <person name="Bader C.D."/>
            <person name="Teijaro C.N."/>
            <person name="Fluegel L."/>
            <person name="Davis C.M."/>
            <person name="Simpson J.R."/>
            <person name="Lauterbach L."/>
            <person name="Steele A.D."/>
            <person name="Gui C."/>
            <person name="Meng S."/>
            <person name="Li G."/>
            <person name="Viehrig K."/>
            <person name="Ye F."/>
            <person name="Su P."/>
            <person name="Kiefer A.F."/>
            <person name="Nichols A."/>
            <person name="Cepeda A.J."/>
            <person name="Yan W."/>
            <person name="Fan B."/>
            <person name="Jiang Y."/>
            <person name="Adhikari A."/>
            <person name="Zheng C.-J."/>
            <person name="Schuster L."/>
            <person name="Cowan T.M."/>
            <person name="Smanski M.J."/>
            <person name="Chevrette M.G."/>
            <person name="De Carvalho L.P.S."/>
            <person name="Shen B."/>
        </authorList>
    </citation>
    <scope>NUCLEOTIDE SEQUENCE [LARGE SCALE GENOMIC DNA]</scope>
    <source>
        <strain evidence="4 5">NPDC048946</strain>
    </source>
</reference>
<evidence type="ECO:0000259" key="3">
    <source>
        <dbReference type="PROSITE" id="PS50983"/>
    </source>
</evidence>
<dbReference type="EMBL" id="JBEZFP010000270">
    <property type="protein sequence ID" value="MEU8140218.1"/>
    <property type="molecule type" value="Genomic_DNA"/>
</dbReference>
<dbReference type="Proteomes" id="UP001551482">
    <property type="component" value="Unassembled WGS sequence"/>
</dbReference>
<dbReference type="InterPro" id="IPR002491">
    <property type="entry name" value="ABC_transptr_periplasmic_BD"/>
</dbReference>
<dbReference type="RefSeq" id="WP_358365181.1">
    <property type="nucleotide sequence ID" value="NZ_JBEZFP010000270.1"/>
</dbReference>
<evidence type="ECO:0000313" key="5">
    <source>
        <dbReference type="Proteomes" id="UP001551482"/>
    </source>
</evidence>
<evidence type="ECO:0000256" key="2">
    <source>
        <dbReference type="SAM" id="SignalP"/>
    </source>
</evidence>
<dbReference type="PROSITE" id="PS51257">
    <property type="entry name" value="PROKAR_LIPOPROTEIN"/>
    <property type="match status" value="1"/>
</dbReference>